<dbReference type="Proteomes" id="UP001242480">
    <property type="component" value="Unassembled WGS sequence"/>
</dbReference>
<dbReference type="EMBL" id="JAUSVX010000012">
    <property type="protein sequence ID" value="MDQ0472498.1"/>
    <property type="molecule type" value="Genomic_DNA"/>
</dbReference>
<comment type="similarity">
    <text evidence="1">Belongs to the YciI family.</text>
</comment>
<gene>
    <name evidence="3" type="ORF">QO011_005527</name>
</gene>
<evidence type="ECO:0000313" key="4">
    <source>
        <dbReference type="Proteomes" id="UP001242480"/>
    </source>
</evidence>
<keyword evidence="4" id="KW-1185">Reference proteome</keyword>
<feature type="domain" description="YCII-related" evidence="2">
    <location>
        <begin position="1"/>
        <end position="115"/>
    </location>
</feature>
<dbReference type="Gene3D" id="3.30.70.1060">
    <property type="entry name" value="Dimeric alpha+beta barrel"/>
    <property type="match status" value="1"/>
</dbReference>
<dbReference type="SUPFAM" id="SSF54909">
    <property type="entry name" value="Dimeric alpha+beta barrel"/>
    <property type="match status" value="1"/>
</dbReference>
<dbReference type="PANTHER" id="PTHR35174">
    <property type="entry name" value="BLL7171 PROTEIN-RELATED"/>
    <property type="match status" value="1"/>
</dbReference>
<accession>A0ABU0JGG6</accession>
<proteinExistence type="inferred from homology"/>
<reference evidence="3 4" key="1">
    <citation type="submission" date="2023-07" db="EMBL/GenBank/DDBJ databases">
        <title>Genomic Encyclopedia of Type Strains, Phase IV (KMG-IV): sequencing the most valuable type-strain genomes for metagenomic binning, comparative biology and taxonomic classification.</title>
        <authorList>
            <person name="Goeker M."/>
        </authorList>
    </citation>
    <scope>NUCLEOTIDE SEQUENCE [LARGE SCALE GENOMIC DNA]</scope>
    <source>
        <strain evidence="3 4">DSM 19619</strain>
    </source>
</reference>
<evidence type="ECO:0000313" key="3">
    <source>
        <dbReference type="EMBL" id="MDQ0472498.1"/>
    </source>
</evidence>
<dbReference type="Pfam" id="PF03795">
    <property type="entry name" value="YCII"/>
    <property type="match status" value="1"/>
</dbReference>
<name>A0ABU0JGG6_9HYPH</name>
<dbReference type="RefSeq" id="WP_307279406.1">
    <property type="nucleotide sequence ID" value="NZ_JAUSVX010000012.1"/>
</dbReference>
<evidence type="ECO:0000259" key="2">
    <source>
        <dbReference type="Pfam" id="PF03795"/>
    </source>
</evidence>
<dbReference type="InterPro" id="IPR005545">
    <property type="entry name" value="YCII"/>
</dbReference>
<protein>
    <recommendedName>
        <fullName evidence="2">YCII-related domain-containing protein</fullName>
    </recommendedName>
</protein>
<dbReference type="InterPro" id="IPR011008">
    <property type="entry name" value="Dimeric_a/b-barrel"/>
</dbReference>
<sequence length="121" mass="12843">MQYILMIHDSEAAMQAASPAARQQLTAAYHAYTEALVAAGARVAGERLQPTSTATTVRVVDGKTQVLSGPYAETREQLGGFYIIDVPDLDAALAWAARCPGAGTGVLEVRPIWPMTMDHAA</sequence>
<dbReference type="PANTHER" id="PTHR35174:SF3">
    <property type="entry name" value="BLL7171 PROTEIN"/>
    <property type="match status" value="1"/>
</dbReference>
<organism evidence="3 4">
    <name type="scientific">Labrys wisconsinensis</name>
    <dbReference type="NCBI Taxonomy" id="425677"/>
    <lineage>
        <taxon>Bacteria</taxon>
        <taxon>Pseudomonadati</taxon>
        <taxon>Pseudomonadota</taxon>
        <taxon>Alphaproteobacteria</taxon>
        <taxon>Hyphomicrobiales</taxon>
        <taxon>Xanthobacteraceae</taxon>
        <taxon>Labrys</taxon>
    </lineage>
</organism>
<evidence type="ECO:0000256" key="1">
    <source>
        <dbReference type="ARBA" id="ARBA00007689"/>
    </source>
</evidence>
<comment type="caution">
    <text evidence="3">The sequence shown here is derived from an EMBL/GenBank/DDBJ whole genome shotgun (WGS) entry which is preliminary data.</text>
</comment>